<reference evidence="3" key="1">
    <citation type="submission" date="2023-06" db="EMBL/GenBank/DDBJ databases">
        <title>Genome-scale phylogeny and comparative genomics of the fungal order Sordariales.</title>
        <authorList>
            <consortium name="Lawrence Berkeley National Laboratory"/>
            <person name="Hensen N."/>
            <person name="Bonometti L."/>
            <person name="Westerberg I."/>
            <person name="Brannstrom I.O."/>
            <person name="Guillou S."/>
            <person name="Cros-Aarteil S."/>
            <person name="Calhoun S."/>
            <person name="Haridas S."/>
            <person name="Kuo A."/>
            <person name="Mondo S."/>
            <person name="Pangilinan J."/>
            <person name="Riley R."/>
            <person name="Labutti K."/>
            <person name="Andreopoulos B."/>
            <person name="Lipzen A."/>
            <person name="Chen C."/>
            <person name="Yanf M."/>
            <person name="Daum C."/>
            <person name="Ng V."/>
            <person name="Clum A."/>
            <person name="Steindorff A."/>
            <person name="Ohm R."/>
            <person name="Martin F."/>
            <person name="Silar P."/>
            <person name="Natvig D."/>
            <person name="Lalanne C."/>
            <person name="Gautier V."/>
            <person name="Ament-Velasquez S.L."/>
            <person name="Kruys A."/>
            <person name="Hutchinson M.I."/>
            <person name="Powell A.J."/>
            <person name="Barry K."/>
            <person name="Miller A.N."/>
            <person name="Grigoriev I.V."/>
            <person name="Debuchy R."/>
            <person name="Gladieux P."/>
            <person name="Thoren M.H."/>
            <person name="Johannesson H."/>
        </authorList>
    </citation>
    <scope>NUCLEOTIDE SEQUENCE</scope>
    <source>
        <strain evidence="3">CBS 307.81</strain>
    </source>
</reference>
<feature type="region of interest" description="Disordered" evidence="1">
    <location>
        <begin position="492"/>
        <end position="512"/>
    </location>
</feature>
<feature type="region of interest" description="Disordered" evidence="1">
    <location>
        <begin position="323"/>
        <end position="355"/>
    </location>
</feature>
<feature type="region of interest" description="Disordered" evidence="1">
    <location>
        <begin position="19"/>
        <end position="55"/>
    </location>
</feature>
<dbReference type="AlphaFoldDB" id="A0AA39Z829"/>
<feature type="transmembrane region" description="Helical" evidence="2">
    <location>
        <begin position="271"/>
        <end position="295"/>
    </location>
</feature>
<dbReference type="EMBL" id="JAULSY010000098">
    <property type="protein sequence ID" value="KAK0665938.1"/>
    <property type="molecule type" value="Genomic_DNA"/>
</dbReference>
<evidence type="ECO:0000256" key="1">
    <source>
        <dbReference type="SAM" id="MobiDB-lite"/>
    </source>
</evidence>
<feature type="compositionally biased region" description="Basic and acidic residues" evidence="1">
    <location>
        <begin position="323"/>
        <end position="334"/>
    </location>
</feature>
<keyword evidence="2" id="KW-0812">Transmembrane</keyword>
<sequence length="512" mass="54816">MSTVTRTWQEQERLRLEKEKENERIRQEQEQQRARIEREKEAERKRVESERAQKESLRVASLRAAASKTSTIARITSTRTTHTTSSTALQPPPLSTENILTPRPTTEHPPVTTSIRLSVRPINPDRSSSSTSGTVGACGQSGYFNCASEHGGGCCPVGFACSKGDICVSPQLEKEKPPESLPCPGYKGYLACKEDIGGGCCPANYACIKDSRAQCRLSDANLVLTNIDRLATRIPIPTSSVSSEITSATGGPAPTSRSEIQQPSVGTPGDAAGIIVGGIMAIVAYFLGSYLLFIYKQRRGGSPFHKSFRVLEVRSQWRDARAKARSELPSHHGMSELAASNSRSGSPLPPVPSLSAGLQPLTVSVEVTRERQVDIMNPLPPPPLKLRSSLLASSPVPVVPVSPPSTTQPTLTPTLISPVSAKTTITAKQLPPISPPPNIPLPPTPITGGVNGLGVLEQSKMSGALEIVNGGAQQETESVHTREISLDACLDEQQEEQDGSSARADSSTIIWM</sequence>
<feature type="region of interest" description="Disordered" evidence="1">
    <location>
        <begin position="78"/>
        <end position="111"/>
    </location>
</feature>
<evidence type="ECO:0000313" key="3">
    <source>
        <dbReference type="EMBL" id="KAK0665938.1"/>
    </source>
</evidence>
<feature type="compositionally biased region" description="Polar residues" evidence="1">
    <location>
        <begin position="499"/>
        <end position="512"/>
    </location>
</feature>
<keyword evidence="2" id="KW-0472">Membrane</keyword>
<keyword evidence="4" id="KW-1185">Reference proteome</keyword>
<dbReference type="Proteomes" id="UP001174997">
    <property type="component" value="Unassembled WGS sequence"/>
</dbReference>
<protein>
    <submittedName>
        <fullName evidence="3">Uncharacterized protein</fullName>
    </submittedName>
</protein>
<evidence type="ECO:0000256" key="2">
    <source>
        <dbReference type="SAM" id="Phobius"/>
    </source>
</evidence>
<proteinExistence type="predicted"/>
<feature type="compositionally biased region" description="Polar residues" evidence="1">
    <location>
        <begin position="241"/>
        <end position="265"/>
    </location>
</feature>
<gene>
    <name evidence="3" type="ORF">QBC41DRAFT_281911</name>
</gene>
<evidence type="ECO:0000313" key="4">
    <source>
        <dbReference type="Proteomes" id="UP001174997"/>
    </source>
</evidence>
<name>A0AA39Z829_9PEZI</name>
<feature type="compositionally biased region" description="Low complexity" evidence="1">
    <location>
        <begin position="78"/>
        <end position="88"/>
    </location>
</feature>
<feature type="region of interest" description="Disordered" evidence="1">
    <location>
        <begin position="241"/>
        <end position="267"/>
    </location>
</feature>
<accession>A0AA39Z829</accession>
<keyword evidence="2" id="KW-1133">Transmembrane helix</keyword>
<comment type="caution">
    <text evidence="3">The sequence shown here is derived from an EMBL/GenBank/DDBJ whole genome shotgun (WGS) entry which is preliminary data.</text>
</comment>
<organism evidence="3 4">
    <name type="scientific">Cercophora samala</name>
    <dbReference type="NCBI Taxonomy" id="330535"/>
    <lineage>
        <taxon>Eukaryota</taxon>
        <taxon>Fungi</taxon>
        <taxon>Dikarya</taxon>
        <taxon>Ascomycota</taxon>
        <taxon>Pezizomycotina</taxon>
        <taxon>Sordariomycetes</taxon>
        <taxon>Sordariomycetidae</taxon>
        <taxon>Sordariales</taxon>
        <taxon>Lasiosphaeriaceae</taxon>
        <taxon>Cercophora</taxon>
    </lineage>
</organism>